<proteinExistence type="inferred from homology"/>
<dbReference type="PRINTS" id="PR00722">
    <property type="entry name" value="CHYMOTRYPSIN"/>
</dbReference>
<dbReference type="PANTHER" id="PTHR24252">
    <property type="entry name" value="ACROSIN-RELATED"/>
    <property type="match status" value="1"/>
</dbReference>
<name>A0A336LQA6_CULSO</name>
<evidence type="ECO:0000313" key="10">
    <source>
        <dbReference type="EMBL" id="SSW99645.1"/>
    </source>
</evidence>
<dbReference type="InterPro" id="IPR001314">
    <property type="entry name" value="Peptidase_S1A"/>
</dbReference>
<organism evidence="11">
    <name type="scientific">Culicoides sonorensis</name>
    <name type="common">Biting midge</name>
    <dbReference type="NCBI Taxonomy" id="179676"/>
    <lineage>
        <taxon>Eukaryota</taxon>
        <taxon>Metazoa</taxon>
        <taxon>Ecdysozoa</taxon>
        <taxon>Arthropoda</taxon>
        <taxon>Hexapoda</taxon>
        <taxon>Insecta</taxon>
        <taxon>Pterygota</taxon>
        <taxon>Neoptera</taxon>
        <taxon>Endopterygota</taxon>
        <taxon>Diptera</taxon>
        <taxon>Nematocera</taxon>
        <taxon>Chironomoidea</taxon>
        <taxon>Ceratopogonidae</taxon>
        <taxon>Ceratopogoninae</taxon>
        <taxon>Culicoides</taxon>
        <taxon>Monoculicoides</taxon>
    </lineage>
</organism>
<feature type="chain" id="PRO_5033778198" evidence="8">
    <location>
        <begin position="21"/>
        <end position="298"/>
    </location>
</feature>
<dbReference type="SMART" id="SM00020">
    <property type="entry name" value="Tryp_SPc"/>
    <property type="match status" value="1"/>
</dbReference>
<comment type="subcellular location">
    <subcellularLocation>
        <location evidence="1">Membrane</location>
        <topology evidence="1">Single-pass type II membrane protein</topology>
    </subcellularLocation>
</comment>
<evidence type="ECO:0000256" key="5">
    <source>
        <dbReference type="ARBA" id="ARBA00022968"/>
    </source>
</evidence>
<dbReference type="CDD" id="cd00190">
    <property type="entry name" value="Tryp_SPc"/>
    <property type="match status" value="1"/>
</dbReference>
<evidence type="ECO:0000259" key="9">
    <source>
        <dbReference type="PROSITE" id="PS50240"/>
    </source>
</evidence>
<dbReference type="PANTHER" id="PTHR24252:SF7">
    <property type="entry name" value="HYALIN"/>
    <property type="match status" value="1"/>
</dbReference>
<dbReference type="GO" id="GO:0004252">
    <property type="term" value="F:serine-type endopeptidase activity"/>
    <property type="evidence" value="ECO:0007669"/>
    <property type="project" value="InterPro"/>
</dbReference>
<protein>
    <submittedName>
        <fullName evidence="11">CSON000217 protein</fullName>
    </submittedName>
</protein>
<keyword evidence="8" id="KW-0732">Signal</keyword>
<keyword evidence="2" id="KW-0645">Protease</keyword>
<comment type="similarity">
    <text evidence="7">Belongs to the peptidase S1 family. CLIP subfamily.</text>
</comment>
<dbReference type="SUPFAM" id="SSF50494">
    <property type="entry name" value="Trypsin-like serine proteases"/>
    <property type="match status" value="1"/>
</dbReference>
<evidence type="ECO:0000256" key="2">
    <source>
        <dbReference type="ARBA" id="ARBA00022670"/>
    </source>
</evidence>
<dbReference type="FunFam" id="2.40.10.10:FF:000006">
    <property type="entry name" value="Serine proteinase stubble"/>
    <property type="match status" value="1"/>
</dbReference>
<evidence type="ECO:0000256" key="4">
    <source>
        <dbReference type="ARBA" id="ARBA00022825"/>
    </source>
</evidence>
<dbReference type="Gene3D" id="2.40.10.10">
    <property type="entry name" value="Trypsin-like serine proteases"/>
    <property type="match status" value="1"/>
</dbReference>
<dbReference type="EMBL" id="UFQT01000102">
    <property type="protein sequence ID" value="SSX20025.1"/>
    <property type="molecule type" value="Genomic_DNA"/>
</dbReference>
<evidence type="ECO:0000256" key="6">
    <source>
        <dbReference type="ARBA" id="ARBA00023157"/>
    </source>
</evidence>
<evidence type="ECO:0000256" key="3">
    <source>
        <dbReference type="ARBA" id="ARBA00022801"/>
    </source>
</evidence>
<dbReference type="InterPro" id="IPR001254">
    <property type="entry name" value="Trypsin_dom"/>
</dbReference>
<dbReference type="InterPro" id="IPR009003">
    <property type="entry name" value="Peptidase_S1_PA"/>
</dbReference>
<feature type="signal peptide" evidence="8">
    <location>
        <begin position="1"/>
        <end position="20"/>
    </location>
</feature>
<dbReference type="AlphaFoldDB" id="A0A336LQA6"/>
<dbReference type="Pfam" id="PF00089">
    <property type="entry name" value="Trypsin"/>
    <property type="match status" value="1"/>
</dbReference>
<sequence>MVYLLESLTIILILCSISQGLELKKLSRNGKCDCVCGVRGRGNRIVGGHIATPNEFPWTVGLFRQGKLYCGATVISENYLLTAAHCVDGISAYEIRAYFGGHNITQDYTDIRRVKKIHAHEKFNIFSFDNDVALLELQKSVKFGPKVQPACLPDGSVKEFSGSEGIVAGWGRTAEKQQTSPLLQTVTVPVWSREECANAGYGNKRITENMICSGYPEGGKDACQGDSGGSLGVPSGPSGNVQIIGIVSWGRGCGRKNLPGIYTNVVNYLPWIHKRLGNECMCTQRPSIKSNAIKFPDN</sequence>
<dbReference type="PROSITE" id="PS50240">
    <property type="entry name" value="TRYPSIN_DOM"/>
    <property type="match status" value="1"/>
</dbReference>
<keyword evidence="5" id="KW-0812">Transmembrane</keyword>
<dbReference type="InterPro" id="IPR018114">
    <property type="entry name" value="TRYPSIN_HIS"/>
</dbReference>
<reference evidence="10" key="1">
    <citation type="submission" date="2018-04" db="EMBL/GenBank/DDBJ databases">
        <authorList>
            <person name="Go L.Y."/>
            <person name="Mitchell J.A."/>
        </authorList>
    </citation>
    <scope>NUCLEOTIDE SEQUENCE</scope>
    <source>
        <tissue evidence="10">Whole organism</tissue>
    </source>
</reference>
<feature type="domain" description="Peptidase S1" evidence="9">
    <location>
        <begin position="45"/>
        <end position="277"/>
    </location>
</feature>
<dbReference type="InterPro" id="IPR043504">
    <property type="entry name" value="Peptidase_S1_PA_chymotrypsin"/>
</dbReference>
<dbReference type="VEuPathDB" id="VectorBase:CSON000217"/>
<evidence type="ECO:0000256" key="8">
    <source>
        <dbReference type="SAM" id="SignalP"/>
    </source>
</evidence>
<keyword evidence="6" id="KW-1015">Disulfide bond</keyword>
<dbReference type="EMBL" id="UFQS01000102">
    <property type="protein sequence ID" value="SSW99645.1"/>
    <property type="molecule type" value="Genomic_DNA"/>
</dbReference>
<gene>
    <name evidence="11" type="primary">CSON000217</name>
</gene>
<dbReference type="GO" id="GO:0016020">
    <property type="term" value="C:membrane"/>
    <property type="evidence" value="ECO:0007669"/>
    <property type="project" value="UniProtKB-SubCell"/>
</dbReference>
<evidence type="ECO:0000256" key="1">
    <source>
        <dbReference type="ARBA" id="ARBA00004606"/>
    </source>
</evidence>
<evidence type="ECO:0000313" key="11">
    <source>
        <dbReference type="EMBL" id="SSX20025.1"/>
    </source>
</evidence>
<keyword evidence="3" id="KW-0378">Hydrolase</keyword>
<dbReference type="PROSITE" id="PS00134">
    <property type="entry name" value="TRYPSIN_HIS"/>
    <property type="match status" value="1"/>
</dbReference>
<evidence type="ECO:0000256" key="7">
    <source>
        <dbReference type="ARBA" id="ARBA00024195"/>
    </source>
</evidence>
<keyword evidence="5" id="KW-0735">Signal-anchor</keyword>
<keyword evidence="4" id="KW-0720">Serine protease</keyword>
<dbReference type="GO" id="GO:0006508">
    <property type="term" value="P:proteolysis"/>
    <property type="evidence" value="ECO:0007669"/>
    <property type="project" value="UniProtKB-KW"/>
</dbReference>
<reference evidence="11" key="2">
    <citation type="submission" date="2018-07" db="EMBL/GenBank/DDBJ databases">
        <authorList>
            <person name="Quirk P.G."/>
            <person name="Krulwich T.A."/>
        </authorList>
    </citation>
    <scope>NUCLEOTIDE SEQUENCE</scope>
</reference>
<accession>A0A336LQA6</accession>
<dbReference type="OMA" id="CDCVCGV"/>